<comment type="pathway">
    <text evidence="2">Protein modification; protein glycosylation.</text>
</comment>
<evidence type="ECO:0000256" key="11">
    <source>
        <dbReference type="SAM" id="Phobius"/>
    </source>
</evidence>
<dbReference type="Proteomes" id="UP000041254">
    <property type="component" value="Unassembled WGS sequence"/>
</dbReference>
<dbReference type="PANTHER" id="PTHR12646">
    <property type="entry name" value="NOT56 - RELATED"/>
    <property type="match status" value="1"/>
</dbReference>
<feature type="transmembrane region" description="Helical" evidence="11">
    <location>
        <begin position="358"/>
        <end position="383"/>
    </location>
</feature>
<feature type="transmembrane region" description="Helical" evidence="11">
    <location>
        <begin position="327"/>
        <end position="346"/>
    </location>
</feature>
<keyword evidence="7" id="KW-0256">Endoplasmic reticulum</keyword>
<evidence type="ECO:0000256" key="9">
    <source>
        <dbReference type="ARBA" id="ARBA00023136"/>
    </source>
</evidence>
<dbReference type="STRING" id="1169540.A0A0G4EKN1"/>
<dbReference type="OMA" id="PERYGIH"/>
<dbReference type="OrthoDB" id="20028at2759"/>
<dbReference type="Pfam" id="PF05208">
    <property type="entry name" value="ALG3"/>
    <property type="match status" value="1"/>
</dbReference>
<keyword evidence="13" id="KW-1185">Reference proteome</keyword>
<comment type="subcellular location">
    <subcellularLocation>
        <location evidence="1">Endoplasmic reticulum membrane</location>
        <topology evidence="1">Multi-pass membrane protein</topology>
    </subcellularLocation>
</comment>
<dbReference type="InterPro" id="IPR007873">
    <property type="entry name" value="Glycosyltransferase_ALG3"/>
</dbReference>
<feature type="transmembrane region" description="Helical" evidence="11">
    <location>
        <begin position="166"/>
        <end position="186"/>
    </location>
</feature>
<evidence type="ECO:0000256" key="6">
    <source>
        <dbReference type="ARBA" id="ARBA00022692"/>
    </source>
</evidence>
<keyword evidence="6 11" id="KW-0812">Transmembrane</keyword>
<evidence type="ECO:0000256" key="8">
    <source>
        <dbReference type="ARBA" id="ARBA00022989"/>
    </source>
</evidence>
<proteinExistence type="predicted"/>
<evidence type="ECO:0000256" key="2">
    <source>
        <dbReference type="ARBA" id="ARBA00004922"/>
    </source>
</evidence>
<dbReference type="VEuPathDB" id="CryptoDB:Vbra_12133"/>
<accession>A0A0G4EKN1</accession>
<name>A0A0G4EKN1_VITBC</name>
<evidence type="ECO:0000256" key="3">
    <source>
        <dbReference type="ARBA" id="ARBA00011964"/>
    </source>
</evidence>
<dbReference type="InParanoid" id="A0A0G4EKN1"/>
<keyword evidence="9 11" id="KW-0472">Membrane</keyword>
<dbReference type="EMBL" id="CDMY01000251">
    <property type="protein sequence ID" value="CEL96984.1"/>
    <property type="molecule type" value="Genomic_DNA"/>
</dbReference>
<dbReference type="EC" id="2.4.1.258" evidence="3"/>
<feature type="transmembrane region" description="Helical" evidence="11">
    <location>
        <begin position="49"/>
        <end position="68"/>
    </location>
</feature>
<feature type="transmembrane region" description="Helical" evidence="11">
    <location>
        <begin position="129"/>
        <end position="146"/>
    </location>
</feature>
<feature type="transmembrane region" description="Helical" evidence="11">
    <location>
        <begin position="101"/>
        <end position="117"/>
    </location>
</feature>
<keyword evidence="4" id="KW-0328">Glycosyltransferase</keyword>
<dbReference type="AlphaFoldDB" id="A0A0G4EKN1"/>
<dbReference type="GO" id="GO:0052925">
    <property type="term" value="F:dol-P-Man:Man(5)GlcNAc(2)-PP-Dol alpha-1,3-mannosyltransferase activity"/>
    <property type="evidence" value="ECO:0007669"/>
    <property type="project" value="UniProtKB-EC"/>
</dbReference>
<sequence length="428" mass="48984">MDDKQMWLVRLMTDAKTGDRQELPRPPWRLQHWRQLLAYHANTPNTPTLALLLLAELLFCLLIIWKVPYTEIDWRAYMEEVEGYLKGDTNYYNLKGGTGPLVYPAGFVYIYSLLYYVCDSGTNVQRGQYIFAVLYVINLALVFDLYSRSKKLPVWGFLLLCASRRVHSLFVLRLFNDPVAVLLFHASASLACRGKWRLSCLLFSMGVSVKMNILLYAPGLLFLLWRASGESVVGTVGYLSICAGFQLLVGCHFLVTHPIAYMHRSFELGRVFMYKWSVNWQFVPEWVFVSKGFALLLLGLHLAVLWLLFRRYWTRMSPAGRPLTPGVILWVLYSCQLPGIIFARSLHYQFYSWYFYTVPYLLWCGPQPLSVRVGLLVCLEWVWNLYPPHMAVSLLMLATHIAILALCVLATDAGAVREGGTAATGKTE</sequence>
<keyword evidence="5" id="KW-0808">Transferase</keyword>
<dbReference type="PANTHER" id="PTHR12646:SF0">
    <property type="entry name" value="DOL-P-MAN:MAN(5)GLCNAC(2)-PP-DOL ALPHA-1,3-MANNOSYLTRANSFERASE"/>
    <property type="match status" value="1"/>
</dbReference>
<reference evidence="12 13" key="1">
    <citation type="submission" date="2014-11" db="EMBL/GenBank/DDBJ databases">
        <authorList>
            <person name="Zhu J."/>
            <person name="Qi W."/>
            <person name="Song R."/>
        </authorList>
    </citation>
    <scope>NUCLEOTIDE SEQUENCE [LARGE SCALE GENOMIC DNA]</scope>
</reference>
<keyword evidence="8 11" id="KW-1133">Transmembrane helix</keyword>
<comment type="catalytic activity">
    <reaction evidence="10">
        <text>an alpha-D-Man-(1-&gt;2)-alpha-D-Man-(1-&gt;2)-alpha-D-Man-(1-&gt;3)-[alpha-D-Man-(1-&gt;6)]-beta-D-Man-(1-&gt;4)-beta-D-GlcNAc-(1-&gt;4)-alpha-D-GlcNAc-diphospho-di-trans,poly-cis-dolichol + a di-trans,poly-cis-dolichyl beta-D-mannosyl phosphate = an alpha-D-Man-(1-&gt;2)-alpha-D-Man-(1-&gt;2)-alpha-D-Man-(1-&gt;3)-[alpha-D-Man-(1-&gt;3)-alpha-D-Man-(1-&gt;6)]-beta-D-Man-(1-&gt;4)-beta-D-GlcNAc-(1-&gt;4)-alpha-D-GlcNAc-diphospho-di-trans,poly-cis-dolichol + a di-trans,poly-cis-dolichyl phosphate + H(+)</text>
        <dbReference type="Rhea" id="RHEA:29527"/>
        <dbReference type="Rhea" id="RHEA-COMP:19498"/>
        <dbReference type="Rhea" id="RHEA-COMP:19501"/>
        <dbReference type="Rhea" id="RHEA-COMP:19516"/>
        <dbReference type="Rhea" id="RHEA-COMP:19517"/>
        <dbReference type="ChEBI" id="CHEBI:15378"/>
        <dbReference type="ChEBI" id="CHEBI:57683"/>
        <dbReference type="ChEBI" id="CHEBI:58211"/>
        <dbReference type="ChEBI" id="CHEBI:132515"/>
        <dbReference type="ChEBI" id="CHEBI:132516"/>
        <dbReference type="EC" id="2.4.1.258"/>
    </reaction>
    <physiologicalReaction direction="left-to-right" evidence="10">
        <dbReference type="Rhea" id="RHEA:29528"/>
    </physiologicalReaction>
</comment>
<evidence type="ECO:0000256" key="7">
    <source>
        <dbReference type="ARBA" id="ARBA00022824"/>
    </source>
</evidence>
<evidence type="ECO:0000256" key="1">
    <source>
        <dbReference type="ARBA" id="ARBA00004477"/>
    </source>
</evidence>
<feature type="transmembrane region" description="Helical" evidence="11">
    <location>
        <begin position="389"/>
        <end position="410"/>
    </location>
</feature>
<dbReference type="GO" id="GO:0005789">
    <property type="term" value="C:endoplasmic reticulum membrane"/>
    <property type="evidence" value="ECO:0007669"/>
    <property type="project" value="UniProtKB-SubCell"/>
</dbReference>
<evidence type="ECO:0000313" key="13">
    <source>
        <dbReference type="Proteomes" id="UP000041254"/>
    </source>
</evidence>
<gene>
    <name evidence="12" type="ORF">Vbra_12133</name>
</gene>
<feature type="transmembrane region" description="Helical" evidence="11">
    <location>
        <begin position="237"/>
        <end position="261"/>
    </location>
</feature>
<evidence type="ECO:0000256" key="10">
    <source>
        <dbReference type="ARBA" id="ARBA00049506"/>
    </source>
</evidence>
<evidence type="ECO:0000313" key="12">
    <source>
        <dbReference type="EMBL" id="CEL96984.1"/>
    </source>
</evidence>
<feature type="transmembrane region" description="Helical" evidence="11">
    <location>
        <begin position="198"/>
        <end position="225"/>
    </location>
</feature>
<evidence type="ECO:0000256" key="4">
    <source>
        <dbReference type="ARBA" id="ARBA00022676"/>
    </source>
</evidence>
<organism evidence="12 13">
    <name type="scientific">Vitrella brassicaformis (strain CCMP3155)</name>
    <dbReference type="NCBI Taxonomy" id="1169540"/>
    <lineage>
        <taxon>Eukaryota</taxon>
        <taxon>Sar</taxon>
        <taxon>Alveolata</taxon>
        <taxon>Colpodellida</taxon>
        <taxon>Vitrellaceae</taxon>
        <taxon>Vitrella</taxon>
    </lineage>
</organism>
<evidence type="ECO:0000256" key="5">
    <source>
        <dbReference type="ARBA" id="ARBA00022679"/>
    </source>
</evidence>
<feature type="transmembrane region" description="Helical" evidence="11">
    <location>
        <begin position="282"/>
        <end position="307"/>
    </location>
</feature>
<protein>
    <recommendedName>
        <fullName evidence="3">dolichyl-P-Man:Man5GlcNAc2-PP-dolichol alpha-1,3-mannosyltransferase</fullName>
        <ecNumber evidence="3">2.4.1.258</ecNumber>
    </recommendedName>
</protein>